<reference evidence="4" key="1">
    <citation type="submission" date="2017-02" db="UniProtKB">
        <authorList>
            <consortium name="WormBaseParasite"/>
        </authorList>
    </citation>
    <scope>IDENTIFICATION</scope>
</reference>
<dbReference type="WBParaSite" id="HPLM_0001271701-mRNA-1">
    <property type="protein sequence ID" value="HPLM_0001271701-mRNA-1"/>
    <property type="gene ID" value="HPLM_0001271701"/>
</dbReference>
<gene>
    <name evidence="2" type="ORF">HPLM_LOCUS12709</name>
</gene>
<evidence type="ECO:0000313" key="2">
    <source>
        <dbReference type="EMBL" id="VDO46519.1"/>
    </source>
</evidence>
<evidence type="ECO:0000313" key="4">
    <source>
        <dbReference type="WBParaSite" id="HPLM_0001271701-mRNA-1"/>
    </source>
</evidence>
<name>A0A0N4WN73_HAEPC</name>
<dbReference type="AlphaFoldDB" id="A0A0N4WN73"/>
<protein>
    <submittedName>
        <fullName evidence="4">Antitoxin</fullName>
    </submittedName>
</protein>
<keyword evidence="3" id="KW-1185">Reference proteome</keyword>
<proteinExistence type="predicted"/>
<evidence type="ECO:0000313" key="3">
    <source>
        <dbReference type="Proteomes" id="UP000268014"/>
    </source>
</evidence>
<feature type="region of interest" description="Disordered" evidence="1">
    <location>
        <begin position="1"/>
        <end position="25"/>
    </location>
</feature>
<dbReference type="Proteomes" id="UP000268014">
    <property type="component" value="Unassembled WGS sequence"/>
</dbReference>
<accession>A0A0N4WN73</accession>
<dbReference type="EMBL" id="UZAF01017950">
    <property type="protein sequence ID" value="VDO46519.1"/>
    <property type="molecule type" value="Genomic_DNA"/>
</dbReference>
<reference evidence="2 3" key="2">
    <citation type="submission" date="2018-11" db="EMBL/GenBank/DDBJ databases">
        <authorList>
            <consortium name="Pathogen Informatics"/>
        </authorList>
    </citation>
    <scope>NUCLEOTIDE SEQUENCE [LARGE SCALE GENOMIC DNA]</scope>
    <source>
        <strain evidence="2 3">MHpl1</strain>
    </source>
</reference>
<sequence>MNVKIENQRHRQGGTPTEPDETMWRPEDELRAVLTKWHNNQKLSLPVVELRRAGSEAIAGVLGQATPVVALAEGLSMRAATPTFRHTSESG</sequence>
<evidence type="ECO:0000256" key="1">
    <source>
        <dbReference type="SAM" id="MobiDB-lite"/>
    </source>
</evidence>
<organism evidence="4">
    <name type="scientific">Haemonchus placei</name>
    <name type="common">Barber's pole worm</name>
    <dbReference type="NCBI Taxonomy" id="6290"/>
    <lineage>
        <taxon>Eukaryota</taxon>
        <taxon>Metazoa</taxon>
        <taxon>Ecdysozoa</taxon>
        <taxon>Nematoda</taxon>
        <taxon>Chromadorea</taxon>
        <taxon>Rhabditida</taxon>
        <taxon>Rhabditina</taxon>
        <taxon>Rhabditomorpha</taxon>
        <taxon>Strongyloidea</taxon>
        <taxon>Trichostrongylidae</taxon>
        <taxon>Haemonchus</taxon>
    </lineage>
</organism>